<dbReference type="Proteomes" id="UP000460287">
    <property type="component" value="Unassembled WGS sequence"/>
</dbReference>
<organism evidence="1 2">
    <name type="scientific">Inconstantimicrobium porci</name>
    <dbReference type="NCBI Taxonomy" id="2652291"/>
    <lineage>
        <taxon>Bacteria</taxon>
        <taxon>Bacillati</taxon>
        <taxon>Bacillota</taxon>
        <taxon>Clostridia</taxon>
        <taxon>Eubacteriales</taxon>
        <taxon>Clostridiaceae</taxon>
        <taxon>Inconstantimicrobium</taxon>
    </lineage>
</organism>
<proteinExistence type="predicted"/>
<dbReference type="PANTHER" id="PTHR39162:SF1">
    <property type="entry name" value="SPORULATION PROTEIN YTFJ"/>
    <property type="match status" value="1"/>
</dbReference>
<dbReference type="EMBL" id="VULX01000001">
    <property type="protein sequence ID" value="MSR90060.1"/>
    <property type="molecule type" value="Genomic_DNA"/>
</dbReference>
<dbReference type="PIRSF" id="PIRSF021377">
    <property type="entry name" value="YtfJ"/>
    <property type="match status" value="1"/>
</dbReference>
<dbReference type="Pfam" id="PF09579">
    <property type="entry name" value="Spore_YtfJ"/>
    <property type="match status" value="1"/>
</dbReference>
<dbReference type="PANTHER" id="PTHR39162">
    <property type="entry name" value="GLL3345 PROTEIN"/>
    <property type="match status" value="1"/>
</dbReference>
<comment type="caution">
    <text evidence="1">The sequence shown here is derived from an EMBL/GenBank/DDBJ whole genome shotgun (WGS) entry which is preliminary data.</text>
</comment>
<protein>
    <submittedName>
        <fullName evidence="1">Sporulation protein YtfJ</fullName>
    </submittedName>
</protein>
<reference evidence="1 2" key="1">
    <citation type="submission" date="2019-08" db="EMBL/GenBank/DDBJ databases">
        <title>In-depth cultivation of the pig gut microbiome towards novel bacterial diversity and tailored functional studies.</title>
        <authorList>
            <person name="Wylensek D."/>
            <person name="Hitch T.C.A."/>
            <person name="Clavel T."/>
        </authorList>
    </citation>
    <scope>NUCLEOTIDE SEQUENCE [LARGE SCALE GENOMIC DNA]</scope>
    <source>
        <strain evidence="1 2">WCA-383-APC-5B</strain>
    </source>
</reference>
<dbReference type="AlphaFoldDB" id="A0A7X2T0D5"/>
<dbReference type="InterPro" id="IPR014229">
    <property type="entry name" value="Spore_YtfJ"/>
</dbReference>
<accession>A0A7X2T0D5</accession>
<dbReference type="RefSeq" id="WP_154529936.1">
    <property type="nucleotide sequence ID" value="NZ_JAQXTV010000216.1"/>
</dbReference>
<keyword evidence="2" id="KW-1185">Reference proteome</keyword>
<gene>
    <name evidence="1" type="primary">ytfJ</name>
    <name evidence="1" type="ORF">FYJ33_01185</name>
</gene>
<dbReference type="NCBIfam" id="TIGR02874">
    <property type="entry name" value="spore_ytfJ"/>
    <property type="match status" value="1"/>
</dbReference>
<evidence type="ECO:0000313" key="2">
    <source>
        <dbReference type="Proteomes" id="UP000460287"/>
    </source>
</evidence>
<sequence>MESHPIENLMRSTLENLKDMIDSNTIIGEPIETKDGGYIVPVSKVSFGFASGGSEFHPNERDTHNPFGGASGAGITVKPVAFLVLKNGVSRLLPVEADTSIDRIIDTIPQVIDMIKSAFSDKKNAFTTCEQKEE</sequence>
<evidence type="ECO:0000313" key="1">
    <source>
        <dbReference type="EMBL" id="MSR90060.1"/>
    </source>
</evidence>
<name>A0A7X2T0D5_9CLOT</name>